<protein>
    <submittedName>
        <fullName evidence="2">Uncharacterized protein</fullName>
    </submittedName>
</protein>
<organism evidence="2 3">
    <name type="scientific">Brassica napus</name>
    <name type="common">Rape</name>
    <dbReference type="NCBI Taxonomy" id="3708"/>
    <lineage>
        <taxon>Eukaryota</taxon>
        <taxon>Viridiplantae</taxon>
        <taxon>Streptophyta</taxon>
        <taxon>Embryophyta</taxon>
        <taxon>Tracheophyta</taxon>
        <taxon>Spermatophyta</taxon>
        <taxon>Magnoliopsida</taxon>
        <taxon>eudicotyledons</taxon>
        <taxon>Gunneridae</taxon>
        <taxon>Pentapetalae</taxon>
        <taxon>rosids</taxon>
        <taxon>malvids</taxon>
        <taxon>Brassicales</taxon>
        <taxon>Brassicaceae</taxon>
        <taxon>Brassiceae</taxon>
        <taxon>Brassica</taxon>
    </lineage>
</organism>
<evidence type="ECO:0000313" key="3">
    <source>
        <dbReference type="Proteomes" id="UP000824890"/>
    </source>
</evidence>
<name>A0ABQ8EN36_BRANA</name>
<proteinExistence type="predicted"/>
<dbReference type="EMBL" id="JAGKQM010000001">
    <property type="protein sequence ID" value="KAH0943094.1"/>
    <property type="molecule type" value="Genomic_DNA"/>
</dbReference>
<reference evidence="2 3" key="1">
    <citation type="submission" date="2021-05" db="EMBL/GenBank/DDBJ databases">
        <title>Genome Assembly of Synthetic Allotetraploid Brassica napus Reveals Homoeologous Exchanges between Subgenomes.</title>
        <authorList>
            <person name="Davis J.T."/>
        </authorList>
    </citation>
    <scope>NUCLEOTIDE SEQUENCE [LARGE SCALE GENOMIC DNA]</scope>
    <source>
        <strain evidence="3">cv. Da-Ae</strain>
        <tissue evidence="2">Seedling</tissue>
    </source>
</reference>
<keyword evidence="3" id="KW-1185">Reference proteome</keyword>
<dbReference type="Proteomes" id="UP000824890">
    <property type="component" value="Unassembled WGS sequence"/>
</dbReference>
<sequence>MLRTPRVSYSGDDMGVPGIRGNEENLTVPWSSSLVENNNRVLRILKSGYRNVPGLVGGQT</sequence>
<comment type="caution">
    <text evidence="2">The sequence shown here is derived from an EMBL/GenBank/DDBJ whole genome shotgun (WGS) entry which is preliminary data.</text>
</comment>
<feature type="region of interest" description="Disordered" evidence="1">
    <location>
        <begin position="1"/>
        <end position="22"/>
    </location>
</feature>
<accession>A0ABQ8EN36</accession>
<gene>
    <name evidence="2" type="ORF">HID58_002731</name>
</gene>
<evidence type="ECO:0000313" key="2">
    <source>
        <dbReference type="EMBL" id="KAH0943094.1"/>
    </source>
</evidence>
<evidence type="ECO:0000256" key="1">
    <source>
        <dbReference type="SAM" id="MobiDB-lite"/>
    </source>
</evidence>